<accession>A0A2M7ASU0</accession>
<dbReference type="Gene3D" id="3.40.30.10">
    <property type="entry name" value="Glutaredoxin"/>
    <property type="match status" value="1"/>
</dbReference>
<dbReference type="PROSITE" id="PS00195">
    <property type="entry name" value="GLUTAREDOXIN_1"/>
    <property type="match status" value="1"/>
</dbReference>
<sequence>MRKIIVAFILLFVGYVGYQIFKPAPPIIPDSEADLILFWGNGCPHCEVVKNFITDNKSDSKFKISQKEVYYNKANQKQLEDTVKLCPEVDSTKGISVPLAFDVKNKLCLLGDTPIIQWLKK</sequence>
<evidence type="ECO:0000313" key="2">
    <source>
        <dbReference type="Proteomes" id="UP000231407"/>
    </source>
</evidence>
<protein>
    <recommendedName>
        <fullName evidence="3">Glutaredoxin domain-containing protein</fullName>
    </recommendedName>
</protein>
<organism evidence="1 2">
    <name type="scientific">Candidatus Shapirobacteria bacterium CG06_land_8_20_14_3_00_40_12</name>
    <dbReference type="NCBI Taxonomy" id="1974881"/>
    <lineage>
        <taxon>Bacteria</taxon>
        <taxon>Candidatus Shapironibacteriota</taxon>
    </lineage>
</organism>
<gene>
    <name evidence="1" type="ORF">COS78_00995</name>
</gene>
<dbReference type="EMBL" id="PEWA01000013">
    <property type="protein sequence ID" value="PIU73684.1"/>
    <property type="molecule type" value="Genomic_DNA"/>
</dbReference>
<dbReference type="Proteomes" id="UP000231407">
    <property type="component" value="Unassembled WGS sequence"/>
</dbReference>
<dbReference type="InterPro" id="IPR011767">
    <property type="entry name" value="GLR_AS"/>
</dbReference>
<comment type="caution">
    <text evidence="1">The sequence shown here is derived from an EMBL/GenBank/DDBJ whole genome shotgun (WGS) entry which is preliminary data.</text>
</comment>
<dbReference type="PROSITE" id="PS00194">
    <property type="entry name" value="THIOREDOXIN_1"/>
    <property type="match status" value="1"/>
</dbReference>
<evidence type="ECO:0008006" key="3">
    <source>
        <dbReference type="Google" id="ProtNLM"/>
    </source>
</evidence>
<dbReference type="InterPro" id="IPR036249">
    <property type="entry name" value="Thioredoxin-like_sf"/>
</dbReference>
<dbReference type="InterPro" id="IPR017937">
    <property type="entry name" value="Thioredoxin_CS"/>
</dbReference>
<proteinExistence type="predicted"/>
<evidence type="ECO:0000313" key="1">
    <source>
        <dbReference type="EMBL" id="PIU73684.1"/>
    </source>
</evidence>
<dbReference type="SUPFAM" id="SSF52833">
    <property type="entry name" value="Thioredoxin-like"/>
    <property type="match status" value="1"/>
</dbReference>
<dbReference type="AlphaFoldDB" id="A0A2M7ASU0"/>
<reference evidence="2" key="1">
    <citation type="submission" date="2017-09" db="EMBL/GenBank/DDBJ databases">
        <title>Depth-based differentiation of microbial function through sediment-hosted aquifers and enrichment of novel symbionts in the deep terrestrial subsurface.</title>
        <authorList>
            <person name="Probst A.J."/>
            <person name="Ladd B."/>
            <person name="Jarett J.K."/>
            <person name="Geller-Mcgrath D.E."/>
            <person name="Sieber C.M.K."/>
            <person name="Emerson J.B."/>
            <person name="Anantharaman K."/>
            <person name="Thomas B.C."/>
            <person name="Malmstrom R."/>
            <person name="Stieglmeier M."/>
            <person name="Klingl A."/>
            <person name="Woyke T."/>
            <person name="Ryan C.M."/>
            <person name="Banfield J.F."/>
        </authorList>
    </citation>
    <scope>NUCLEOTIDE SEQUENCE [LARGE SCALE GENOMIC DNA]</scope>
</reference>
<name>A0A2M7ASU0_9BACT</name>